<dbReference type="SUPFAM" id="SSF143422">
    <property type="entry name" value="Transposase IS200-like"/>
    <property type="match status" value="1"/>
</dbReference>
<dbReference type="PANTHER" id="PTHR34322">
    <property type="entry name" value="TRANSPOSASE, Y1_TNP DOMAIN-CONTAINING"/>
    <property type="match status" value="1"/>
</dbReference>
<proteinExistence type="predicted"/>
<dbReference type="Proteomes" id="UP000034127">
    <property type="component" value="Unassembled WGS sequence"/>
</dbReference>
<gene>
    <name evidence="2" type="ORF">UR63_C0006G0004</name>
</gene>
<protein>
    <recommendedName>
        <fullName evidence="1">Transposase IS200-like domain-containing protein</fullName>
    </recommendedName>
</protein>
<reference evidence="2 3" key="1">
    <citation type="journal article" date="2015" name="Nature">
        <title>rRNA introns, odd ribosomes, and small enigmatic genomes across a large radiation of phyla.</title>
        <authorList>
            <person name="Brown C.T."/>
            <person name="Hug L.A."/>
            <person name="Thomas B.C."/>
            <person name="Sharon I."/>
            <person name="Castelle C.J."/>
            <person name="Singh A."/>
            <person name="Wilkins M.J."/>
            <person name="Williams K.H."/>
            <person name="Banfield J.F."/>
        </authorList>
    </citation>
    <scope>NUCLEOTIDE SEQUENCE [LARGE SCALE GENOMIC DNA]</scope>
</reference>
<evidence type="ECO:0000259" key="1">
    <source>
        <dbReference type="SMART" id="SM01321"/>
    </source>
</evidence>
<dbReference type="Gene3D" id="3.30.70.1290">
    <property type="entry name" value="Transposase IS200-like"/>
    <property type="match status" value="1"/>
</dbReference>
<evidence type="ECO:0000313" key="3">
    <source>
        <dbReference type="Proteomes" id="UP000034127"/>
    </source>
</evidence>
<comment type="caution">
    <text evidence="2">The sequence shown here is derived from an EMBL/GenBank/DDBJ whole genome shotgun (WGS) entry which is preliminary data.</text>
</comment>
<sequence>MTYRRPLIVTGEIYHVYNKSIASESIFKETSDLNKILNIVDFYRYDQKIRLSIYNKMNFLIQNAYIKKVKDSAPLIDIYAHSFMPNHYHFLLKQLADFGVKRFISNIQNSFAKCFNLINNREGSLFLNSFKCKRITNEEELLHACRYIHLNHVTSYLIDFEDLANYPYSSYSWYINKDLNKFVNTDLITSYFKSIDSFKKFHQNQVDYQRKLKKIKDLLID</sequence>
<name>A0A0G0BF48_9BACT</name>
<evidence type="ECO:0000313" key="2">
    <source>
        <dbReference type="EMBL" id="KKP68073.1"/>
    </source>
</evidence>
<dbReference type="GO" id="GO:0003677">
    <property type="term" value="F:DNA binding"/>
    <property type="evidence" value="ECO:0007669"/>
    <property type="project" value="InterPro"/>
</dbReference>
<dbReference type="GO" id="GO:0004803">
    <property type="term" value="F:transposase activity"/>
    <property type="evidence" value="ECO:0007669"/>
    <property type="project" value="InterPro"/>
</dbReference>
<accession>A0A0G0BF48</accession>
<dbReference type="SMART" id="SM01321">
    <property type="entry name" value="Y1_Tnp"/>
    <property type="match status" value="1"/>
</dbReference>
<dbReference type="GO" id="GO:0006313">
    <property type="term" value="P:DNA transposition"/>
    <property type="evidence" value="ECO:0007669"/>
    <property type="project" value="InterPro"/>
</dbReference>
<dbReference type="PANTHER" id="PTHR34322:SF2">
    <property type="entry name" value="TRANSPOSASE IS200-LIKE DOMAIN-CONTAINING PROTEIN"/>
    <property type="match status" value="1"/>
</dbReference>
<organism evidence="2 3">
    <name type="scientific">Candidatus Roizmanbacteria bacterium GW2011_GWC2_35_12</name>
    <dbReference type="NCBI Taxonomy" id="1618485"/>
    <lineage>
        <taxon>Bacteria</taxon>
        <taxon>Candidatus Roizmaniibacteriota</taxon>
    </lineage>
</organism>
<dbReference type="AlphaFoldDB" id="A0A0G0BF48"/>
<dbReference type="InterPro" id="IPR002686">
    <property type="entry name" value="Transposase_17"/>
</dbReference>
<dbReference type="InterPro" id="IPR036515">
    <property type="entry name" value="Transposase_17_sf"/>
</dbReference>
<feature type="domain" description="Transposase IS200-like" evidence="1">
    <location>
        <begin position="9"/>
        <end position="151"/>
    </location>
</feature>
<dbReference type="EMBL" id="LBPX01000006">
    <property type="protein sequence ID" value="KKP68073.1"/>
    <property type="molecule type" value="Genomic_DNA"/>
</dbReference>
<dbReference type="Pfam" id="PF01797">
    <property type="entry name" value="Y1_Tnp"/>
    <property type="match status" value="1"/>
</dbReference>